<evidence type="ECO:0000313" key="2">
    <source>
        <dbReference type="EMBL" id="GIY57942.1"/>
    </source>
</evidence>
<accession>A0AAV4UJL6</accession>
<protein>
    <submittedName>
        <fullName evidence="2">Uncharacterized protein</fullName>
    </submittedName>
</protein>
<sequence length="122" mass="13568">MALFVDGLHCNDDLISFLGHLFNCSTTLLTGLRKFCRWLSEIRVPSCGTVVDFCFPCLEIKGRHPLGSDGSPEEVQVPSTSREEPPVIDLQQIKQWKLEVQKGGPNLTGENPLKPINFSKEA</sequence>
<evidence type="ECO:0000256" key="1">
    <source>
        <dbReference type="SAM" id="MobiDB-lite"/>
    </source>
</evidence>
<evidence type="ECO:0000313" key="3">
    <source>
        <dbReference type="Proteomes" id="UP001054945"/>
    </source>
</evidence>
<dbReference type="EMBL" id="BPLR01012993">
    <property type="protein sequence ID" value="GIY57942.1"/>
    <property type="molecule type" value="Genomic_DNA"/>
</dbReference>
<organism evidence="2 3">
    <name type="scientific">Caerostris extrusa</name>
    <name type="common">Bark spider</name>
    <name type="synonym">Caerostris bankana</name>
    <dbReference type="NCBI Taxonomy" id="172846"/>
    <lineage>
        <taxon>Eukaryota</taxon>
        <taxon>Metazoa</taxon>
        <taxon>Ecdysozoa</taxon>
        <taxon>Arthropoda</taxon>
        <taxon>Chelicerata</taxon>
        <taxon>Arachnida</taxon>
        <taxon>Araneae</taxon>
        <taxon>Araneomorphae</taxon>
        <taxon>Entelegynae</taxon>
        <taxon>Araneoidea</taxon>
        <taxon>Araneidae</taxon>
        <taxon>Caerostris</taxon>
    </lineage>
</organism>
<proteinExistence type="predicted"/>
<dbReference type="AlphaFoldDB" id="A0AAV4UJL6"/>
<keyword evidence="3" id="KW-1185">Reference proteome</keyword>
<feature type="region of interest" description="Disordered" evidence="1">
    <location>
        <begin position="65"/>
        <end position="86"/>
    </location>
</feature>
<name>A0AAV4UJL6_CAEEX</name>
<feature type="region of interest" description="Disordered" evidence="1">
    <location>
        <begin position="102"/>
        <end position="122"/>
    </location>
</feature>
<gene>
    <name evidence="2" type="ORF">CEXT_576741</name>
</gene>
<reference evidence="2 3" key="1">
    <citation type="submission" date="2021-06" db="EMBL/GenBank/DDBJ databases">
        <title>Caerostris extrusa draft genome.</title>
        <authorList>
            <person name="Kono N."/>
            <person name="Arakawa K."/>
        </authorList>
    </citation>
    <scope>NUCLEOTIDE SEQUENCE [LARGE SCALE GENOMIC DNA]</scope>
</reference>
<dbReference type="Proteomes" id="UP001054945">
    <property type="component" value="Unassembled WGS sequence"/>
</dbReference>
<comment type="caution">
    <text evidence="2">The sequence shown here is derived from an EMBL/GenBank/DDBJ whole genome shotgun (WGS) entry which is preliminary data.</text>
</comment>